<feature type="domain" description="COQ9 C-terminal" evidence="7">
    <location>
        <begin position="148"/>
        <end position="216"/>
    </location>
</feature>
<dbReference type="NCBIfam" id="TIGR02396">
    <property type="entry name" value="diverge_rpsU"/>
    <property type="match status" value="1"/>
</dbReference>
<evidence type="ECO:0000259" key="7">
    <source>
        <dbReference type="Pfam" id="PF08511"/>
    </source>
</evidence>
<dbReference type="PANTHER" id="PTHR21427">
    <property type="entry name" value="UBIQUINONE BIOSYNTHESIS PROTEIN COQ9, MITOCHONDRIAL"/>
    <property type="match status" value="1"/>
</dbReference>
<dbReference type="AlphaFoldDB" id="A0A2K9NEJ3"/>
<keyword evidence="3" id="KW-0831">Ubiquinone biosynthesis</keyword>
<comment type="similarity">
    <text evidence="2">Belongs to the COQ9 family.</text>
</comment>
<evidence type="ECO:0000256" key="5">
    <source>
        <dbReference type="ARBA" id="ARBA00023121"/>
    </source>
</evidence>
<sequence>MFWPLADTPEGRQVMTDATTTPQQDAYARAQAALATRKDAILVAMLPDVAFDGWTGATLRRGAEAAGFHAQEAEAAFPGGPVEAACWFSDWADRQMVDALAGVDLTTLKVRERVTLAVRKRLEILTPYREAVRRASSLLSLPQNATRGPQLVYATVDAAWRAVGDTSIDYNFYTKRLLLAGVVTTTTLYWLDDRSDELADSWAFLDRRIANVMSVGKVIGQVTGRADKAAGLLPHIPSPTRFMRRLRGAAGV</sequence>
<proteinExistence type="inferred from homology"/>
<evidence type="ECO:0000256" key="3">
    <source>
        <dbReference type="ARBA" id="ARBA00022688"/>
    </source>
</evidence>
<evidence type="ECO:0000313" key="9">
    <source>
        <dbReference type="Proteomes" id="UP000234752"/>
    </source>
</evidence>
<dbReference type="Gene3D" id="1.10.357.10">
    <property type="entry name" value="Tetracycline Repressor, domain 2"/>
    <property type="match status" value="1"/>
</dbReference>
<dbReference type="GO" id="GO:0008289">
    <property type="term" value="F:lipid binding"/>
    <property type="evidence" value="ECO:0007669"/>
    <property type="project" value="UniProtKB-KW"/>
</dbReference>
<evidence type="ECO:0000256" key="6">
    <source>
        <dbReference type="ARBA" id="ARBA00058104"/>
    </source>
</evidence>
<keyword evidence="4" id="KW-0809">Transit peptide</keyword>
<accession>A0A2K9NEJ3</accession>
<dbReference type="EMBL" id="CP025611">
    <property type="protein sequence ID" value="AUN31538.1"/>
    <property type="molecule type" value="Genomic_DNA"/>
</dbReference>
<dbReference type="Proteomes" id="UP000234752">
    <property type="component" value="Chromosome eg_1"/>
</dbReference>
<organism evidence="8 9">
    <name type="scientific">Niveispirillum cyanobacteriorum</name>
    <dbReference type="NCBI Taxonomy" id="1612173"/>
    <lineage>
        <taxon>Bacteria</taxon>
        <taxon>Pseudomonadati</taxon>
        <taxon>Pseudomonadota</taxon>
        <taxon>Alphaproteobacteria</taxon>
        <taxon>Rhodospirillales</taxon>
        <taxon>Azospirillaceae</taxon>
        <taxon>Niveispirillum</taxon>
    </lineage>
</organism>
<comment type="pathway">
    <text evidence="1">Cofactor biosynthesis; ubiquinone biosynthesis.</text>
</comment>
<dbReference type="KEGG" id="ncb:C0V82_15775"/>
<keyword evidence="9" id="KW-1185">Reference proteome</keyword>
<dbReference type="PANTHER" id="PTHR21427:SF19">
    <property type="entry name" value="UBIQUINONE BIOSYNTHESIS PROTEIN COQ9, MITOCHONDRIAL"/>
    <property type="match status" value="1"/>
</dbReference>
<dbReference type="GO" id="GO:0006744">
    <property type="term" value="P:ubiquinone biosynthetic process"/>
    <property type="evidence" value="ECO:0007669"/>
    <property type="project" value="UniProtKB-KW"/>
</dbReference>
<protein>
    <submittedName>
        <fullName evidence="8">COQ9 family protein</fullName>
    </submittedName>
</protein>
<evidence type="ECO:0000313" key="8">
    <source>
        <dbReference type="EMBL" id="AUN31538.1"/>
    </source>
</evidence>
<dbReference type="Pfam" id="PF08511">
    <property type="entry name" value="COQ9"/>
    <property type="match status" value="1"/>
</dbReference>
<reference evidence="8 9" key="1">
    <citation type="submission" date="2017-12" db="EMBL/GenBank/DDBJ databases">
        <title>Genomes of bacteria within cyanobacterial aggregates.</title>
        <authorList>
            <person name="Cai H."/>
        </authorList>
    </citation>
    <scope>NUCLEOTIDE SEQUENCE [LARGE SCALE GENOMIC DNA]</scope>
    <source>
        <strain evidence="8 9">TH16</strain>
    </source>
</reference>
<gene>
    <name evidence="8" type="ORF">C0V82_15775</name>
</gene>
<evidence type="ECO:0000256" key="4">
    <source>
        <dbReference type="ARBA" id="ARBA00022946"/>
    </source>
</evidence>
<dbReference type="OrthoDB" id="7201143at2"/>
<dbReference type="InterPro" id="IPR012762">
    <property type="entry name" value="Ubiq_biosynth_COQ9"/>
</dbReference>
<comment type="function">
    <text evidence="6">Membrane-associated protein that warps the membrane surface to access and bind aromatic isoprenes with high specificity, including ubiquinone (CoQ) isoprene intermediates and presents them directly to COQ7, therefore facilitating the COQ7-mediated hydroxylase step. Participates in the biosynthesis of coenzyme Q, also named ubiquinone, an essential lipid-soluble electron transporter for aerobic cellular respiration.</text>
</comment>
<dbReference type="InterPro" id="IPR013718">
    <property type="entry name" value="COQ9_C"/>
</dbReference>
<evidence type="ECO:0000256" key="1">
    <source>
        <dbReference type="ARBA" id="ARBA00004749"/>
    </source>
</evidence>
<evidence type="ECO:0000256" key="2">
    <source>
        <dbReference type="ARBA" id="ARBA00010766"/>
    </source>
</evidence>
<name>A0A2K9NEJ3_9PROT</name>
<keyword evidence="5" id="KW-0446">Lipid-binding</keyword>